<evidence type="ECO:0000256" key="6">
    <source>
        <dbReference type="ARBA" id="ARBA00022968"/>
    </source>
</evidence>
<evidence type="ECO:0000256" key="3">
    <source>
        <dbReference type="ARBA" id="ARBA00022676"/>
    </source>
</evidence>
<evidence type="ECO:0000256" key="4">
    <source>
        <dbReference type="ARBA" id="ARBA00022679"/>
    </source>
</evidence>
<dbReference type="ExpressionAtlas" id="A0A1D6PFU8">
    <property type="expression patterns" value="baseline and differential"/>
</dbReference>
<evidence type="ECO:0000256" key="12">
    <source>
        <dbReference type="ARBA" id="ARBA00023316"/>
    </source>
</evidence>
<keyword evidence="12 13" id="KW-0961">Cell wall biogenesis/degradation</keyword>
<keyword evidence="9" id="KW-0040">ANK repeat</keyword>
<comment type="similarity">
    <text evidence="2 13">Belongs to the glycosyltransferase 43 family.</text>
</comment>
<evidence type="ECO:0000256" key="13">
    <source>
        <dbReference type="RuleBase" id="RU363127"/>
    </source>
</evidence>
<evidence type="ECO:0000256" key="7">
    <source>
        <dbReference type="ARBA" id="ARBA00022989"/>
    </source>
</evidence>
<keyword evidence="8 13" id="KW-0333">Golgi apparatus</keyword>
<feature type="transmembrane region" description="Helical" evidence="13">
    <location>
        <begin position="89"/>
        <end position="109"/>
    </location>
</feature>
<comment type="caution">
    <text evidence="13">Lacks conserved residue(s) required for the propagation of feature annotation.</text>
</comment>
<dbReference type="AlphaFoldDB" id="A0A1D6PFU8"/>
<dbReference type="GO" id="GO:0000139">
    <property type="term" value="C:Golgi membrane"/>
    <property type="evidence" value="ECO:0007669"/>
    <property type="project" value="UniProtKB-SubCell"/>
</dbReference>
<gene>
    <name evidence="14" type="ORF">ZEAMMB73_Zm00001d048031</name>
</gene>
<keyword evidence="7 13" id="KW-1133">Transmembrane helix</keyword>
<feature type="transmembrane region" description="Helical" evidence="13">
    <location>
        <begin position="866"/>
        <end position="887"/>
    </location>
</feature>
<dbReference type="EC" id="2.4.-.-" evidence="13"/>
<dbReference type="PANTHER" id="PTHR23335:SF17">
    <property type="entry name" value="CALMODULIN-BINDING TRANSCRIPTION ACTIVATOR 2"/>
    <property type="match status" value="1"/>
</dbReference>
<organism evidence="14">
    <name type="scientific">Zea mays</name>
    <name type="common">Maize</name>
    <dbReference type="NCBI Taxonomy" id="4577"/>
    <lineage>
        <taxon>Eukaryota</taxon>
        <taxon>Viridiplantae</taxon>
        <taxon>Streptophyta</taxon>
        <taxon>Embryophyta</taxon>
        <taxon>Tracheophyta</taxon>
        <taxon>Spermatophyta</taxon>
        <taxon>Magnoliopsida</taxon>
        <taxon>Liliopsida</taxon>
        <taxon>Poales</taxon>
        <taxon>Poaceae</taxon>
        <taxon>PACMAD clade</taxon>
        <taxon>Panicoideae</taxon>
        <taxon>Andropogonodae</taxon>
        <taxon>Andropogoneae</taxon>
        <taxon>Tripsacinae</taxon>
        <taxon>Zea</taxon>
    </lineage>
</organism>
<dbReference type="GO" id="GO:0071555">
    <property type="term" value="P:cell wall organization"/>
    <property type="evidence" value="ECO:0007669"/>
    <property type="project" value="UniProtKB-KW"/>
</dbReference>
<accession>A0A1D6PFU8</accession>
<dbReference type="eggNOG" id="KOG0520">
    <property type="taxonomic scope" value="Eukaryota"/>
</dbReference>
<proteinExistence type="inferred from homology"/>
<dbReference type="eggNOG" id="KOG0894">
    <property type="taxonomic scope" value="Eukaryota"/>
</dbReference>
<evidence type="ECO:0000313" key="14">
    <source>
        <dbReference type="EMBL" id="AQL08376.1"/>
    </source>
</evidence>
<keyword evidence="3" id="KW-0328">Glycosyltransferase</keyword>
<evidence type="ECO:0000256" key="8">
    <source>
        <dbReference type="ARBA" id="ARBA00023034"/>
    </source>
</evidence>
<dbReference type="PaxDb" id="4577-GRMZM2G356579_P02"/>
<feature type="transmembrane region" description="Helical" evidence="13">
    <location>
        <begin position="715"/>
        <end position="740"/>
    </location>
</feature>
<dbReference type="PANTHER" id="PTHR23335">
    <property type="entry name" value="CALMODULIN-BINDING TRANSCRIPTION ACTIVATOR CAMTA"/>
    <property type="match status" value="1"/>
</dbReference>
<evidence type="ECO:0000256" key="5">
    <source>
        <dbReference type="ARBA" id="ARBA00022692"/>
    </source>
</evidence>
<keyword evidence="6 13" id="KW-0735">Signal-anchor</keyword>
<dbReference type="Pfam" id="PF03360">
    <property type="entry name" value="Glyco_transf_43"/>
    <property type="match status" value="1"/>
</dbReference>
<dbReference type="EMBL" id="CM000785">
    <property type="protein sequence ID" value="AQL08376.1"/>
    <property type="molecule type" value="Genomic_DNA"/>
</dbReference>
<dbReference type="GO" id="GO:0015018">
    <property type="term" value="F:galactosylgalactosylxylosylprotein 3-beta-glucuronosyltransferase activity"/>
    <property type="evidence" value="ECO:0007669"/>
    <property type="project" value="InterPro"/>
</dbReference>
<keyword evidence="11" id="KW-0325">Glycoprotein</keyword>
<keyword evidence="10 13" id="KW-0472">Membrane</keyword>
<reference evidence="14" key="1">
    <citation type="submission" date="2015-12" db="EMBL/GenBank/DDBJ databases">
        <title>Update maize B73 reference genome by single molecule sequencing technologies.</title>
        <authorList>
            <consortium name="Maize Genome Sequencing Project"/>
            <person name="Ware D."/>
        </authorList>
    </citation>
    <scope>NUCLEOTIDE SEQUENCE</scope>
    <source>
        <tissue evidence="14">Seedling</tissue>
    </source>
</reference>
<keyword evidence="4 13" id="KW-0808">Transferase</keyword>
<evidence type="ECO:0000256" key="2">
    <source>
        <dbReference type="ARBA" id="ARBA00007706"/>
    </source>
</evidence>
<name>A0A1D6PFU8_MAIZE</name>
<evidence type="ECO:0000256" key="9">
    <source>
        <dbReference type="ARBA" id="ARBA00023043"/>
    </source>
</evidence>
<comment type="function">
    <text evidence="13">Involved in the synthesis of glucuronoxylan hemicellulose in secondary cell walls.</text>
</comment>
<dbReference type="InterPro" id="IPR013783">
    <property type="entry name" value="Ig-like_fold"/>
</dbReference>
<evidence type="ECO:0000256" key="11">
    <source>
        <dbReference type="ARBA" id="ARBA00023180"/>
    </source>
</evidence>
<evidence type="ECO:0000256" key="1">
    <source>
        <dbReference type="ARBA" id="ARBA00004323"/>
    </source>
</evidence>
<dbReference type="InterPro" id="IPR029044">
    <property type="entry name" value="Nucleotide-diphossugar_trans"/>
</dbReference>
<dbReference type="IntAct" id="A0A1D6PFU8">
    <property type="interactions" value="1"/>
</dbReference>
<dbReference type="InterPro" id="IPR036770">
    <property type="entry name" value="Ankyrin_rpt-contain_sf"/>
</dbReference>
<dbReference type="InParanoid" id="A0A1D6PFU8"/>
<evidence type="ECO:0000256" key="10">
    <source>
        <dbReference type="ARBA" id="ARBA00023136"/>
    </source>
</evidence>
<sequence>MVSSRRNSGIILREGSVRDWSEFNNPSPSPKLLYSQSYVAMRGLLASVISLDFFLLSSKLKSVCAAMTSQRHSRSQERSKSKGLTCRRVAVHLLFFFMVGIFIGFMPLFSVDVYKKIVSENERLPFHDGVIEVEMMGTKVKELETVVVEKEVELIDEPQVQESPPVPAMLDDEADFAESSPALPAIEESDIPVKKLLIIVTITSVRPQQAYYLNRLAHVLKAVQAPLLWLVVEWPEQSYETAEILRSSGVMYRHLICRKNTTSVRKIAVCQRNNAIYHVKRHHLDGIMHFADEERSYSADVFEEMQKIRHKNTSRSRRTPNAGFSFTRSSVIMVFAAGGTSRFVDRAECTCLIHKINDAPRGGEPREISRVLPVLRDHDVRADAHLYNALMKANVAADDPGAVLRVFRQVSVTGTFLVNKEHVESHRWSCMFGDVEVPAEVLTDGTLRCYAPAHQSGRVPFYVTCSNMVACSEVREFEYRDSEAHYMETSRSQANGVNEMHLHIRLEKLLTLGPDDHQMLAINSLMLDGKWSNQESSVKEVVSTARVQSLKKLVKEKLHQWLICKVNDDGKGPNVLCKEGQGVIHLVAALGYDWAIRPIIIAGVNVNFRDAHGWTTLHWVASLGRERTVSVLIANGHKIPMRQWRTATGAQRHRASCEPMVEHLQTRTTGYGSSNPLFGGASSNKNNREVQGCEFSTSYVSPKTVGSCVVCSNRVWYWLGSCTRCWDLVLVSSTALLYLVMSMSTGLANMSLKHNSILTGLLSFMMDDALTTGSIKTSDAEKRRLAKASLAYNCESKNCPHFRKLFPEYVEKYNQQLQLENTAAEPVPQENPAPAPSPAAQQAPTVANRAQPLAEARRDKNQKKAVPFWMVLVMFSVFGAVMALPLMQL</sequence>
<dbReference type="InterPro" id="IPR014756">
    <property type="entry name" value="Ig_E-set"/>
</dbReference>
<dbReference type="SUPFAM" id="SSF81296">
    <property type="entry name" value="E set domains"/>
    <property type="match status" value="1"/>
</dbReference>
<comment type="subcellular location">
    <subcellularLocation>
        <location evidence="1 13">Golgi apparatus membrane</location>
        <topology evidence="1 13">Single-pass type II membrane protein</topology>
    </subcellularLocation>
</comment>
<dbReference type="Gene3D" id="3.10.110.10">
    <property type="entry name" value="Ubiquitin Conjugating Enzyme"/>
    <property type="match status" value="1"/>
</dbReference>
<keyword evidence="5 13" id="KW-0812">Transmembrane</keyword>
<dbReference type="SUPFAM" id="SSF48403">
    <property type="entry name" value="Ankyrin repeat"/>
    <property type="match status" value="1"/>
</dbReference>
<dbReference type="InterPro" id="IPR005027">
    <property type="entry name" value="Glyco_trans_43"/>
</dbReference>
<dbReference type="FunFam" id="1.25.40.20:FF:000442">
    <property type="entry name" value="Calmodulin-binding transcription activator 2"/>
    <property type="match status" value="1"/>
</dbReference>
<protein>
    <recommendedName>
        <fullName evidence="13">Glycosyltransferases</fullName>
        <ecNumber evidence="13">2.4.-.-</ecNumber>
    </recommendedName>
</protein>
<dbReference type="Gene3D" id="2.60.40.10">
    <property type="entry name" value="Immunoglobulins"/>
    <property type="match status" value="1"/>
</dbReference>
<dbReference type="eggNOG" id="KOG1476">
    <property type="taxonomic scope" value="Eukaryota"/>
</dbReference>
<dbReference type="Gene3D" id="3.90.550.10">
    <property type="entry name" value="Spore Coat Polysaccharide Biosynthesis Protein SpsA, Chain A"/>
    <property type="match status" value="1"/>
</dbReference>
<dbReference type="eggNOG" id="KOG0078">
    <property type="taxonomic scope" value="Eukaryota"/>
</dbReference>
<dbReference type="SMR" id="A0A1D6PFU8"/>
<dbReference type="SUPFAM" id="SSF53448">
    <property type="entry name" value="Nucleotide-diphospho-sugar transferases"/>
    <property type="match status" value="1"/>
</dbReference>
<dbReference type="Gene3D" id="1.25.40.20">
    <property type="entry name" value="Ankyrin repeat-containing domain"/>
    <property type="match status" value="1"/>
</dbReference>
<dbReference type="InterPro" id="IPR016135">
    <property type="entry name" value="UBQ-conjugating_enzyme/RWD"/>
</dbReference>